<proteinExistence type="inferred from homology"/>
<comment type="similarity">
    <text evidence="1">Belongs to the UPF0507 family.</text>
</comment>
<dbReference type="AlphaFoldDB" id="A0A1X2I8P4"/>
<dbReference type="InterPro" id="IPR037191">
    <property type="entry name" value="VPS9_dom_sf"/>
</dbReference>
<dbReference type="Proteomes" id="UP000193560">
    <property type="component" value="Unassembled WGS sequence"/>
</dbReference>
<dbReference type="OrthoDB" id="411646at2759"/>
<evidence type="ECO:0000256" key="1">
    <source>
        <dbReference type="ARBA" id="ARBA00007428"/>
    </source>
</evidence>
<dbReference type="PANTHER" id="PTHR24170">
    <property type="entry name" value="ANKYRIN REPEAT DOMAIN-CONTAINING PROTEIN 27"/>
    <property type="match status" value="1"/>
</dbReference>
<evidence type="ECO:0000313" key="3">
    <source>
        <dbReference type="Proteomes" id="UP000193560"/>
    </source>
</evidence>
<accession>A0A1X2I8P4</accession>
<dbReference type="GO" id="GO:0005769">
    <property type="term" value="C:early endosome"/>
    <property type="evidence" value="ECO:0007669"/>
    <property type="project" value="TreeGrafter"/>
</dbReference>
<dbReference type="GO" id="GO:0097422">
    <property type="term" value="C:tubular endosome"/>
    <property type="evidence" value="ECO:0007669"/>
    <property type="project" value="TreeGrafter"/>
</dbReference>
<sequence length="393" mass="45276">MSSSVRPLSVSLPTSSLVPEELEDNRFYVYLRDHFDAIFTHSTLVCIPHSRYLEDHCLTRSFVETHCYNASPFFCGQYEAVNGKVIKIEQLILSTVSGFKEQRTVHIISEDSVYIDDKKIRVYMIQLPLEGEPLLYQKRRNTINIPTCRNSKSDLNFLNFFAENAESLVELQSAVQEFVVTYVYIRGFSNYTVEKIQHIYTKAYMTILQRNKLIRDTCRIQAEHEHFLELVENVVMGLLHEKIWVQSLRSILQSKDNYINSICEWYSKDNITLQKYGVSSPISEMPLSCFDQAIACLRRTDATSDTPIYTTYNMNNATSTNISASNDLAFTPLEKIACIKATLDLISAAVDDYVKETNNRTNYNGNMHNEYTKRKNLTNVIIGGGSRFSCYYR</sequence>
<name>A0A1X2I8P4_9FUNG</name>
<comment type="caution">
    <text evidence="2">The sequence shown here is derived from an EMBL/GenBank/DDBJ whole genome shotgun (WGS) entry which is preliminary data.</text>
</comment>
<dbReference type="SUPFAM" id="SSF109993">
    <property type="entry name" value="VPS9 domain"/>
    <property type="match status" value="1"/>
</dbReference>
<dbReference type="GO" id="GO:0005770">
    <property type="term" value="C:late endosome"/>
    <property type="evidence" value="ECO:0007669"/>
    <property type="project" value="TreeGrafter"/>
</dbReference>
<dbReference type="GO" id="GO:0000149">
    <property type="term" value="F:SNARE binding"/>
    <property type="evidence" value="ECO:0007669"/>
    <property type="project" value="TreeGrafter"/>
</dbReference>
<dbReference type="GO" id="GO:0030133">
    <property type="term" value="C:transport vesicle"/>
    <property type="evidence" value="ECO:0007669"/>
    <property type="project" value="TreeGrafter"/>
</dbReference>
<dbReference type="GO" id="GO:0045022">
    <property type="term" value="P:early endosome to late endosome transport"/>
    <property type="evidence" value="ECO:0007669"/>
    <property type="project" value="TreeGrafter"/>
</dbReference>
<protein>
    <submittedName>
        <fullName evidence="2">Uncharacterized protein</fullName>
    </submittedName>
</protein>
<dbReference type="GO" id="GO:0005886">
    <property type="term" value="C:plasma membrane"/>
    <property type="evidence" value="ECO:0007669"/>
    <property type="project" value="TreeGrafter"/>
</dbReference>
<gene>
    <name evidence="2" type="ORF">BCR42DRAFT_332462</name>
</gene>
<dbReference type="GO" id="GO:0005085">
    <property type="term" value="F:guanyl-nucleotide exchange factor activity"/>
    <property type="evidence" value="ECO:0007669"/>
    <property type="project" value="TreeGrafter"/>
</dbReference>
<evidence type="ECO:0000313" key="2">
    <source>
        <dbReference type="EMBL" id="ORZ11819.1"/>
    </source>
</evidence>
<organism evidence="2 3">
    <name type="scientific">Absidia repens</name>
    <dbReference type="NCBI Taxonomy" id="90262"/>
    <lineage>
        <taxon>Eukaryota</taxon>
        <taxon>Fungi</taxon>
        <taxon>Fungi incertae sedis</taxon>
        <taxon>Mucoromycota</taxon>
        <taxon>Mucoromycotina</taxon>
        <taxon>Mucoromycetes</taxon>
        <taxon>Mucorales</taxon>
        <taxon>Cunninghamellaceae</taxon>
        <taxon>Absidia</taxon>
    </lineage>
</organism>
<keyword evidence="3" id="KW-1185">Reference proteome</keyword>
<dbReference type="InterPro" id="IPR051248">
    <property type="entry name" value="UPF0507/Ank_repeat_27"/>
</dbReference>
<reference evidence="2 3" key="1">
    <citation type="submission" date="2016-07" db="EMBL/GenBank/DDBJ databases">
        <title>Pervasive Adenine N6-methylation of Active Genes in Fungi.</title>
        <authorList>
            <consortium name="DOE Joint Genome Institute"/>
            <person name="Mondo S.J."/>
            <person name="Dannebaum R.O."/>
            <person name="Kuo R.C."/>
            <person name="Labutti K."/>
            <person name="Haridas S."/>
            <person name="Kuo A."/>
            <person name="Salamov A."/>
            <person name="Ahrendt S.R."/>
            <person name="Lipzen A."/>
            <person name="Sullivan W."/>
            <person name="Andreopoulos W.B."/>
            <person name="Clum A."/>
            <person name="Lindquist E."/>
            <person name="Daum C."/>
            <person name="Ramamoorthy G.K."/>
            <person name="Gryganskyi A."/>
            <person name="Culley D."/>
            <person name="Magnuson J.K."/>
            <person name="James T.Y."/>
            <person name="O'Malley M.A."/>
            <person name="Stajich J.E."/>
            <person name="Spatafora J.W."/>
            <person name="Visel A."/>
            <person name="Grigoriev I.V."/>
        </authorList>
    </citation>
    <scope>NUCLEOTIDE SEQUENCE [LARGE SCALE GENOMIC DNA]</scope>
    <source>
        <strain evidence="2 3">NRRL 1336</strain>
    </source>
</reference>
<dbReference type="EMBL" id="MCGE01000020">
    <property type="protein sequence ID" value="ORZ11819.1"/>
    <property type="molecule type" value="Genomic_DNA"/>
</dbReference>
<dbReference type="PANTHER" id="PTHR24170:SF1">
    <property type="entry name" value="DOMAIN PROTEIN, PUTATIVE (AFU_ORTHOLOGUE AFUA_1G09870)-RELATED"/>
    <property type="match status" value="1"/>
</dbReference>